<keyword evidence="4 7" id="KW-0560">Oxidoreductase</keyword>
<evidence type="ECO:0000313" key="10">
    <source>
        <dbReference type="EMBL" id="MCG4609930.1"/>
    </source>
</evidence>
<comment type="cofactor">
    <cofactor evidence="8">
        <name>FAD</name>
        <dbReference type="ChEBI" id="CHEBI:57692"/>
    </cofactor>
    <text evidence="8">Binds 1 FAD per subunit.</text>
</comment>
<dbReference type="PRINTS" id="PR00368">
    <property type="entry name" value="FADPNR"/>
</dbReference>
<keyword evidence="6 7" id="KW-0676">Redox-active center</keyword>
<dbReference type="GO" id="GO:0004791">
    <property type="term" value="F:thioredoxin-disulfide reductase (NADPH) activity"/>
    <property type="evidence" value="ECO:0007669"/>
    <property type="project" value="UniProtKB-EC"/>
</dbReference>
<dbReference type="InterPro" id="IPR050097">
    <property type="entry name" value="Ferredoxin-NADP_redctase_2"/>
</dbReference>
<dbReference type="InterPro" id="IPR008255">
    <property type="entry name" value="Pyr_nucl-diS_OxRdtase_2_AS"/>
</dbReference>
<dbReference type="PROSITE" id="PS00573">
    <property type="entry name" value="PYRIDINE_REDOX_2"/>
    <property type="match status" value="1"/>
</dbReference>
<name>A0ABS9MGK3_9FIRM</name>
<evidence type="ECO:0000256" key="7">
    <source>
        <dbReference type="RuleBase" id="RU003880"/>
    </source>
</evidence>
<keyword evidence="5" id="KW-1015">Disulfide bond</keyword>
<gene>
    <name evidence="10" type="primary">trxB</name>
    <name evidence="10" type="ORF">L0P57_03115</name>
</gene>
<feature type="domain" description="FAD/NAD(P)-binding" evidence="9">
    <location>
        <begin position="6"/>
        <end position="294"/>
    </location>
</feature>
<dbReference type="SUPFAM" id="SSF51905">
    <property type="entry name" value="FAD/NAD(P)-binding domain"/>
    <property type="match status" value="1"/>
</dbReference>
<evidence type="ECO:0000256" key="6">
    <source>
        <dbReference type="ARBA" id="ARBA00023284"/>
    </source>
</evidence>
<keyword evidence="3 7" id="KW-0274">FAD</keyword>
<dbReference type="Pfam" id="PF07992">
    <property type="entry name" value="Pyr_redox_2"/>
    <property type="match status" value="1"/>
</dbReference>
<evidence type="ECO:0000256" key="8">
    <source>
        <dbReference type="RuleBase" id="RU003881"/>
    </source>
</evidence>
<dbReference type="PRINTS" id="PR00469">
    <property type="entry name" value="PNDRDTASEII"/>
</dbReference>
<dbReference type="EMBL" id="JAKNHQ010000003">
    <property type="protein sequence ID" value="MCG4609930.1"/>
    <property type="molecule type" value="Genomic_DNA"/>
</dbReference>
<evidence type="ECO:0000256" key="2">
    <source>
        <dbReference type="ARBA" id="ARBA00022630"/>
    </source>
</evidence>
<evidence type="ECO:0000313" key="11">
    <source>
        <dbReference type="Proteomes" id="UP001298681"/>
    </source>
</evidence>
<dbReference type="PANTHER" id="PTHR48105">
    <property type="entry name" value="THIOREDOXIN REDUCTASE 1-RELATED-RELATED"/>
    <property type="match status" value="1"/>
</dbReference>
<keyword evidence="11" id="KW-1185">Reference proteome</keyword>
<keyword evidence="2 7" id="KW-0285">Flavoprotein</keyword>
<dbReference type="EC" id="1.8.1.9" evidence="7"/>
<reference evidence="10 11" key="1">
    <citation type="submission" date="2022-01" db="EMBL/GenBank/DDBJ databases">
        <title>Collection of gut derived symbiotic bacterial strains cultured from healthy donors.</title>
        <authorList>
            <person name="Lin H."/>
            <person name="Kohout C."/>
            <person name="Waligurski E."/>
            <person name="Pamer E.G."/>
        </authorList>
    </citation>
    <scope>NUCLEOTIDE SEQUENCE [LARGE SCALE GENOMIC DNA]</scope>
    <source>
        <strain evidence="10 11">DFI.7.58</strain>
    </source>
</reference>
<dbReference type="Proteomes" id="UP001298681">
    <property type="component" value="Unassembled WGS sequence"/>
</dbReference>
<comment type="caution">
    <text evidence="10">The sequence shown here is derived from an EMBL/GenBank/DDBJ whole genome shotgun (WGS) entry which is preliminary data.</text>
</comment>
<accession>A0ABS9MGK3</accession>
<keyword evidence="8" id="KW-0521">NADP</keyword>
<comment type="similarity">
    <text evidence="1 7">Belongs to the class-II pyridine nucleotide-disulfide oxidoreductase family.</text>
</comment>
<dbReference type="InterPro" id="IPR005982">
    <property type="entry name" value="Thioredox_Rdtase"/>
</dbReference>
<proteinExistence type="inferred from homology"/>
<dbReference type="NCBIfam" id="TIGR01292">
    <property type="entry name" value="TRX_reduct"/>
    <property type="match status" value="1"/>
</dbReference>
<evidence type="ECO:0000259" key="9">
    <source>
        <dbReference type="Pfam" id="PF07992"/>
    </source>
</evidence>
<protein>
    <recommendedName>
        <fullName evidence="7">Thioredoxin reductase</fullName>
        <ecNumber evidence="7">1.8.1.9</ecNumber>
    </recommendedName>
</protein>
<organism evidence="10 11">
    <name type="scientific">Anaeromassilibacillus senegalensis</name>
    <dbReference type="NCBI Taxonomy" id="1673717"/>
    <lineage>
        <taxon>Bacteria</taxon>
        <taxon>Bacillati</taxon>
        <taxon>Bacillota</taxon>
        <taxon>Clostridia</taxon>
        <taxon>Eubacteriales</taxon>
        <taxon>Acutalibacteraceae</taxon>
        <taxon>Anaeromassilibacillus</taxon>
    </lineage>
</organism>
<comment type="catalytic activity">
    <reaction evidence="7">
        <text>[thioredoxin]-dithiol + NADP(+) = [thioredoxin]-disulfide + NADPH + H(+)</text>
        <dbReference type="Rhea" id="RHEA:20345"/>
        <dbReference type="Rhea" id="RHEA-COMP:10698"/>
        <dbReference type="Rhea" id="RHEA-COMP:10700"/>
        <dbReference type="ChEBI" id="CHEBI:15378"/>
        <dbReference type="ChEBI" id="CHEBI:29950"/>
        <dbReference type="ChEBI" id="CHEBI:50058"/>
        <dbReference type="ChEBI" id="CHEBI:57783"/>
        <dbReference type="ChEBI" id="CHEBI:58349"/>
        <dbReference type="EC" id="1.8.1.9"/>
    </reaction>
</comment>
<evidence type="ECO:0000256" key="5">
    <source>
        <dbReference type="ARBA" id="ARBA00023157"/>
    </source>
</evidence>
<sequence length="308" mass="32714">MLLGQYDVIVIGGGPAGYTAALYCARAALSTLVLEAMAPGGQMGTTDQIDNYPGFADGINGFELAMNMQKQAERFGAESVFAQVSSMDLKGPEKKIYTEEGDTYTCRAVILALGASPRELGLPEERTLRGRGVSYCATCDGMFYKEKTVVVVGGGDTAAADTVFLSKICKKIYLVHRRDTLRASKAYLKPLEACENVEFVWDSVVEAILADGNVTGVRVKNKKTGETREIACDGIFVAVGNIPNTALVADAVKLTPNGYIDAGETTETNLPGVFAAGDVRQKVLRQVVTAVADGAVASHMAEEYLSGI</sequence>
<dbReference type="InterPro" id="IPR023753">
    <property type="entry name" value="FAD/NAD-binding_dom"/>
</dbReference>
<evidence type="ECO:0000256" key="3">
    <source>
        <dbReference type="ARBA" id="ARBA00022827"/>
    </source>
</evidence>
<evidence type="ECO:0000256" key="1">
    <source>
        <dbReference type="ARBA" id="ARBA00009333"/>
    </source>
</evidence>
<evidence type="ECO:0000256" key="4">
    <source>
        <dbReference type="ARBA" id="ARBA00023002"/>
    </source>
</evidence>
<dbReference type="InterPro" id="IPR036188">
    <property type="entry name" value="FAD/NAD-bd_sf"/>
</dbReference>
<comment type="subunit">
    <text evidence="7">Homodimer.</text>
</comment>
<dbReference type="Gene3D" id="3.50.50.60">
    <property type="entry name" value="FAD/NAD(P)-binding domain"/>
    <property type="match status" value="2"/>
</dbReference>